<dbReference type="InParanoid" id="A2EWZ0"/>
<dbReference type="SUPFAM" id="SSF54791">
    <property type="entry name" value="Eukaryotic type KH-domain (KH-domain type I)"/>
    <property type="match status" value="1"/>
</dbReference>
<dbReference type="InterPro" id="IPR036612">
    <property type="entry name" value="KH_dom_type_1_sf"/>
</dbReference>
<dbReference type="OrthoDB" id="10021397at2759"/>
<dbReference type="OMA" id="NECTRMI"/>
<proteinExistence type="predicted"/>
<dbReference type="InterPro" id="IPR032570">
    <property type="entry name" value="SF1-HH"/>
</dbReference>
<reference evidence="2" key="2">
    <citation type="journal article" date="2007" name="Science">
        <title>Draft genome sequence of the sexually transmitted pathogen Trichomonas vaginalis.</title>
        <authorList>
            <person name="Carlton J.M."/>
            <person name="Hirt R.P."/>
            <person name="Silva J.C."/>
            <person name="Delcher A.L."/>
            <person name="Schatz M."/>
            <person name="Zhao Q."/>
            <person name="Wortman J.R."/>
            <person name="Bidwell S.L."/>
            <person name="Alsmark U.C.M."/>
            <person name="Besteiro S."/>
            <person name="Sicheritz-Ponten T."/>
            <person name="Noel C.J."/>
            <person name="Dacks J.B."/>
            <person name="Foster P.G."/>
            <person name="Simillion C."/>
            <person name="Van de Peer Y."/>
            <person name="Miranda-Saavedra D."/>
            <person name="Barton G.J."/>
            <person name="Westrop G.D."/>
            <person name="Mueller S."/>
            <person name="Dessi D."/>
            <person name="Fiori P.L."/>
            <person name="Ren Q."/>
            <person name="Paulsen I."/>
            <person name="Zhang H."/>
            <person name="Bastida-Corcuera F.D."/>
            <person name="Simoes-Barbosa A."/>
            <person name="Brown M.T."/>
            <person name="Hayes R.D."/>
            <person name="Mukherjee M."/>
            <person name="Okumura C.Y."/>
            <person name="Schneider R."/>
            <person name="Smith A.J."/>
            <person name="Vanacova S."/>
            <person name="Villalvazo M."/>
            <person name="Haas B.J."/>
            <person name="Pertea M."/>
            <person name="Feldblyum T.V."/>
            <person name="Utterback T.R."/>
            <person name="Shu C.L."/>
            <person name="Osoegawa K."/>
            <person name="de Jong P.J."/>
            <person name="Hrdy I."/>
            <person name="Horvathova L."/>
            <person name="Zubacova Z."/>
            <person name="Dolezal P."/>
            <person name="Malik S.B."/>
            <person name="Logsdon J.M. Jr."/>
            <person name="Henze K."/>
            <person name="Gupta A."/>
            <person name="Wang C.C."/>
            <person name="Dunne R.L."/>
            <person name="Upcroft J.A."/>
            <person name="Upcroft P."/>
            <person name="White O."/>
            <person name="Salzberg S.L."/>
            <person name="Tang P."/>
            <person name="Chiu C.-H."/>
            <person name="Lee Y.-S."/>
            <person name="Embley T.M."/>
            <person name="Coombs G.H."/>
            <person name="Mottram J.C."/>
            <person name="Tachezy J."/>
            <person name="Fraser-Liggett C.M."/>
            <person name="Johnson P.J."/>
        </authorList>
    </citation>
    <scope>NUCLEOTIDE SEQUENCE [LARGE SCALE GENOMIC DNA]</scope>
    <source>
        <strain evidence="2">G3</strain>
    </source>
</reference>
<organism evidence="2 3">
    <name type="scientific">Trichomonas vaginalis (strain ATCC PRA-98 / G3)</name>
    <dbReference type="NCBI Taxonomy" id="412133"/>
    <lineage>
        <taxon>Eukaryota</taxon>
        <taxon>Metamonada</taxon>
        <taxon>Parabasalia</taxon>
        <taxon>Trichomonadida</taxon>
        <taxon>Trichomonadidae</taxon>
        <taxon>Trichomonas</taxon>
    </lineage>
</organism>
<dbReference type="RefSeq" id="XP_001315055.1">
    <property type="nucleotide sequence ID" value="XM_001315020.1"/>
</dbReference>
<dbReference type="Pfam" id="PF16275">
    <property type="entry name" value="SF1-HH"/>
    <property type="match status" value="1"/>
</dbReference>
<protein>
    <recommendedName>
        <fullName evidence="1">Splicing factor 1 helix-hairpin domain-containing protein</fullName>
    </recommendedName>
</protein>
<dbReference type="AlphaFoldDB" id="A2EWZ0"/>
<name>A2EWZ0_TRIV3</name>
<sequence>MSTFGATPIRVRKSKWGPEDEKTVMSNVANILPPNLPPDVLNAFLLRFQLEEVQYKMNHLQEERKNILYGETLINNMNPDQRGFIHPDVRARDALVKERSQILNAIEKIFPVFRPPLSLKFAVNQTVKALKLPSQHAISVIMGNRCSTMNGLEQSFRVKISLRPSMRQANGEETDSYILIIGNNSDDVDRCYNECTRMIESSQGRMNNMSEEDEIKIDTDSLTVSFNTKEVLPPWTDFSNKTISNFNQNDEVNGDIDAILKGETGAFGSNNDDILSLPELERYAKDVTVHDLSSVLIEPPPPGLEA</sequence>
<dbReference type="STRING" id="5722.A2EWZ0"/>
<keyword evidence="3" id="KW-1185">Reference proteome</keyword>
<evidence type="ECO:0000313" key="3">
    <source>
        <dbReference type="Proteomes" id="UP000001542"/>
    </source>
</evidence>
<dbReference type="VEuPathDB" id="TrichDB:TVAGG3_0267800"/>
<feature type="domain" description="Splicing factor 1 helix-hairpin" evidence="1">
    <location>
        <begin position="12"/>
        <end position="117"/>
    </location>
</feature>
<dbReference type="KEGG" id="tva:4760672"/>
<dbReference type="Proteomes" id="UP000001542">
    <property type="component" value="Unassembled WGS sequence"/>
</dbReference>
<reference evidence="2" key="1">
    <citation type="submission" date="2006-10" db="EMBL/GenBank/DDBJ databases">
        <authorList>
            <person name="Amadeo P."/>
            <person name="Zhao Q."/>
            <person name="Wortman J."/>
            <person name="Fraser-Liggett C."/>
            <person name="Carlton J."/>
        </authorList>
    </citation>
    <scope>NUCLEOTIDE SEQUENCE</scope>
    <source>
        <strain evidence="2">G3</strain>
    </source>
</reference>
<dbReference type="EMBL" id="DS113523">
    <property type="protein sequence ID" value="EAY02832.1"/>
    <property type="molecule type" value="Genomic_DNA"/>
</dbReference>
<gene>
    <name evidence="2" type="ORF">TVAG_293000</name>
</gene>
<dbReference type="GO" id="GO:0003723">
    <property type="term" value="F:RNA binding"/>
    <property type="evidence" value="ECO:0007669"/>
    <property type="project" value="InterPro"/>
</dbReference>
<evidence type="ECO:0000313" key="2">
    <source>
        <dbReference type="EMBL" id="EAY02832.1"/>
    </source>
</evidence>
<dbReference type="eggNOG" id="KOG0119">
    <property type="taxonomic scope" value="Eukaryota"/>
</dbReference>
<dbReference type="VEuPathDB" id="TrichDB:TVAG_293000"/>
<evidence type="ECO:0000259" key="1">
    <source>
        <dbReference type="Pfam" id="PF16275"/>
    </source>
</evidence>
<accession>A2EWZ0</accession>